<evidence type="ECO:0000256" key="1">
    <source>
        <dbReference type="SAM" id="SignalP"/>
    </source>
</evidence>
<protein>
    <submittedName>
        <fullName evidence="2">Uncharacterized protein</fullName>
    </submittedName>
</protein>
<evidence type="ECO:0000313" key="3">
    <source>
        <dbReference type="Proteomes" id="UP000625711"/>
    </source>
</evidence>
<feature type="signal peptide" evidence="1">
    <location>
        <begin position="1"/>
        <end position="18"/>
    </location>
</feature>
<keyword evidence="3" id="KW-1185">Reference proteome</keyword>
<dbReference type="AlphaFoldDB" id="A0A834M4I4"/>
<dbReference type="EMBL" id="JAACXV010014401">
    <property type="protein sequence ID" value="KAF7267691.1"/>
    <property type="molecule type" value="Genomic_DNA"/>
</dbReference>
<gene>
    <name evidence="2" type="ORF">GWI33_019179</name>
</gene>
<dbReference type="OrthoDB" id="6748340at2759"/>
<sequence>MASKFLLLFYFVIYAVSSELPTVKVLQGPGSQTSLYGSDGSSLKSSAPGGTVLADPDAPAGVVIPGPAILPLSSEIVIGDDLVGRIVTSYSLPGAAIVPAVLPKVAIAPLIPAADTGLVSLLPQADGGLEGQYIPDASEALYDDGSYKEDIH</sequence>
<reference evidence="2" key="1">
    <citation type="submission" date="2020-08" db="EMBL/GenBank/DDBJ databases">
        <title>Genome sequencing and assembly of the red palm weevil Rhynchophorus ferrugineus.</title>
        <authorList>
            <person name="Dias G.B."/>
            <person name="Bergman C.M."/>
            <person name="Manee M."/>
        </authorList>
    </citation>
    <scope>NUCLEOTIDE SEQUENCE</scope>
    <source>
        <strain evidence="2">AA-2017</strain>
        <tissue evidence="2">Whole larva</tissue>
    </source>
</reference>
<comment type="caution">
    <text evidence="2">The sequence shown here is derived from an EMBL/GenBank/DDBJ whole genome shotgun (WGS) entry which is preliminary data.</text>
</comment>
<proteinExistence type="predicted"/>
<keyword evidence="1" id="KW-0732">Signal</keyword>
<evidence type="ECO:0000313" key="2">
    <source>
        <dbReference type="EMBL" id="KAF7267691.1"/>
    </source>
</evidence>
<feature type="chain" id="PRO_5032657248" evidence="1">
    <location>
        <begin position="19"/>
        <end position="152"/>
    </location>
</feature>
<organism evidence="2 3">
    <name type="scientific">Rhynchophorus ferrugineus</name>
    <name type="common">Red palm weevil</name>
    <name type="synonym">Curculio ferrugineus</name>
    <dbReference type="NCBI Taxonomy" id="354439"/>
    <lineage>
        <taxon>Eukaryota</taxon>
        <taxon>Metazoa</taxon>
        <taxon>Ecdysozoa</taxon>
        <taxon>Arthropoda</taxon>
        <taxon>Hexapoda</taxon>
        <taxon>Insecta</taxon>
        <taxon>Pterygota</taxon>
        <taxon>Neoptera</taxon>
        <taxon>Endopterygota</taxon>
        <taxon>Coleoptera</taxon>
        <taxon>Polyphaga</taxon>
        <taxon>Cucujiformia</taxon>
        <taxon>Curculionidae</taxon>
        <taxon>Dryophthorinae</taxon>
        <taxon>Rhynchophorus</taxon>
    </lineage>
</organism>
<accession>A0A834M4I4</accession>
<dbReference type="Proteomes" id="UP000625711">
    <property type="component" value="Unassembled WGS sequence"/>
</dbReference>
<name>A0A834M4I4_RHYFE</name>